<dbReference type="EMBL" id="CP002018">
    <property type="protein sequence ID" value="AEM41282.1"/>
    <property type="molecule type" value="Genomic_DNA"/>
</dbReference>
<protein>
    <recommendedName>
        <fullName evidence="4">HTH gntR-type domain-containing protein</fullName>
    </recommendedName>
</protein>
<evidence type="ECO:0000256" key="3">
    <source>
        <dbReference type="ARBA" id="ARBA00023163"/>
    </source>
</evidence>
<keyword evidence="3" id="KW-0804">Transcription</keyword>
<dbReference type="PATRIC" id="fig|759362.5.peg.1489"/>
<dbReference type="InterPro" id="IPR000524">
    <property type="entry name" value="Tscrpt_reg_HTH_GntR"/>
</dbReference>
<sequence length="304" mass="34636">MRVGDRIESQNEIVATFGYSLVTVLRTLRDMEDEHIIYRQVGRGSFLVRLPWAESYLRIGWFYNRDRIPGGIFSNVLYSHVIASLENTIVSDGHAFVLGSFTDRKMPVELWDRLDAVLLFGAPSDMAKEHLPETTSLIATMDMMLAQVHIDSHGIDMRPAFDGMLNHLGPGPQKVLYLDGRIDLRYPAIRDQELRSAAAARGHCIETLMVDMEHPDAAYSALRQAITRFKPDAVCGFLREVWTQELTQQYPDLPIYPVVTRPDARGFSVDARGWTRALADRTYARLADRTLPPLDTRFPVRFLR</sequence>
<dbReference type="GO" id="GO:0003700">
    <property type="term" value="F:DNA-binding transcription factor activity"/>
    <property type="evidence" value="ECO:0007669"/>
    <property type="project" value="InterPro"/>
</dbReference>
<feature type="domain" description="HTH gntR-type" evidence="4">
    <location>
        <begin position="1"/>
        <end position="50"/>
    </location>
</feature>
<evidence type="ECO:0000256" key="2">
    <source>
        <dbReference type="ARBA" id="ARBA00023125"/>
    </source>
</evidence>
<name>F9Y965_KETVW</name>
<evidence type="ECO:0000313" key="6">
    <source>
        <dbReference type="Proteomes" id="UP000000692"/>
    </source>
</evidence>
<dbReference type="eggNOG" id="COG1609">
    <property type="taxonomic scope" value="Bacteria"/>
</dbReference>
<keyword evidence="2" id="KW-0238">DNA-binding</keyword>
<dbReference type="SUPFAM" id="SSF46785">
    <property type="entry name" value="Winged helix' DNA-binding domain"/>
    <property type="match status" value="1"/>
</dbReference>
<organism evidence="5 6">
    <name type="scientific">Ketogulonicigenium vulgare (strain WSH-001)</name>
    <dbReference type="NCBI Taxonomy" id="759362"/>
    <lineage>
        <taxon>Bacteria</taxon>
        <taxon>Pseudomonadati</taxon>
        <taxon>Pseudomonadota</taxon>
        <taxon>Alphaproteobacteria</taxon>
        <taxon>Rhodobacterales</taxon>
        <taxon>Roseobacteraceae</taxon>
        <taxon>Ketogulonicigenium</taxon>
    </lineage>
</organism>
<dbReference type="Proteomes" id="UP000000692">
    <property type="component" value="Chromosome"/>
</dbReference>
<dbReference type="GO" id="GO:0003677">
    <property type="term" value="F:DNA binding"/>
    <property type="evidence" value="ECO:0007669"/>
    <property type="project" value="UniProtKB-KW"/>
</dbReference>
<accession>F9Y965</accession>
<dbReference type="InterPro" id="IPR036390">
    <property type="entry name" value="WH_DNA-bd_sf"/>
</dbReference>
<dbReference type="Gene3D" id="1.10.10.10">
    <property type="entry name" value="Winged helix-like DNA-binding domain superfamily/Winged helix DNA-binding domain"/>
    <property type="match status" value="1"/>
</dbReference>
<dbReference type="OrthoDB" id="7810322at2"/>
<dbReference type="PROSITE" id="PS50949">
    <property type="entry name" value="HTH_GNTR"/>
    <property type="match status" value="1"/>
</dbReference>
<keyword evidence="6" id="KW-1185">Reference proteome</keyword>
<keyword evidence="1" id="KW-0805">Transcription regulation</keyword>
<evidence type="ECO:0000259" key="4">
    <source>
        <dbReference type="PROSITE" id="PS50949"/>
    </source>
</evidence>
<reference evidence="5 6" key="1">
    <citation type="journal article" date="2011" name="J. Bacteriol.">
        <title>Complete genome sequence of the industrial strain Ketogulonicigenium vulgare WSH-001.</title>
        <authorList>
            <person name="Liu L."/>
            <person name="Li Y."/>
            <person name="Zhang J."/>
            <person name="Zhou Z."/>
            <person name="Liu J."/>
            <person name="Li X."/>
            <person name="Zhou J."/>
            <person name="Du G."/>
            <person name="Wang L."/>
            <person name="Chen J."/>
        </authorList>
    </citation>
    <scope>NUCLEOTIDE SEQUENCE [LARGE SCALE GENOMIC DNA]</scope>
    <source>
        <strain evidence="5 6">WSH-001</strain>
    </source>
</reference>
<dbReference type="KEGG" id="kvl:KVU_1443"/>
<dbReference type="InterPro" id="IPR036388">
    <property type="entry name" value="WH-like_DNA-bd_sf"/>
</dbReference>
<dbReference type="AlphaFoldDB" id="F9Y965"/>
<gene>
    <name evidence="5" type="ordered locus">KVU_1443</name>
</gene>
<evidence type="ECO:0000313" key="5">
    <source>
        <dbReference type="EMBL" id="AEM41282.1"/>
    </source>
</evidence>
<dbReference type="HOGENOM" id="CLU_914591_0_0_5"/>
<proteinExistence type="predicted"/>
<evidence type="ECO:0000256" key="1">
    <source>
        <dbReference type="ARBA" id="ARBA00023015"/>
    </source>
</evidence>